<dbReference type="NCBIfam" id="NF047751">
    <property type="entry name" value="HepT_toxin"/>
    <property type="match status" value="1"/>
</dbReference>
<dbReference type="OrthoDB" id="9796612at2"/>
<evidence type="ECO:0000256" key="1">
    <source>
        <dbReference type="ARBA" id="ARBA00022649"/>
    </source>
</evidence>
<keyword evidence="6" id="KW-1185">Reference proteome</keyword>
<evidence type="ECO:0008006" key="7">
    <source>
        <dbReference type="Google" id="ProtNLM"/>
    </source>
</evidence>
<dbReference type="AlphaFoldDB" id="C8W123"/>
<dbReference type="InterPro" id="IPR052379">
    <property type="entry name" value="Type_VII_TA_RNase"/>
</dbReference>
<reference evidence="5 6" key="1">
    <citation type="journal article" date="2009" name="Stand. Genomic Sci.">
        <title>Complete genome sequence of Desulfotomaculum acetoxidans type strain (5575).</title>
        <authorList>
            <person name="Spring S."/>
            <person name="Lapidus A."/>
            <person name="Schroder M."/>
            <person name="Gleim D."/>
            <person name="Sims D."/>
            <person name="Meincke L."/>
            <person name="Glavina Del Rio T."/>
            <person name="Tice H."/>
            <person name="Copeland A."/>
            <person name="Cheng J.F."/>
            <person name="Lucas S."/>
            <person name="Chen F."/>
            <person name="Nolan M."/>
            <person name="Bruce D."/>
            <person name="Goodwin L."/>
            <person name="Pitluck S."/>
            <person name="Ivanova N."/>
            <person name="Mavromatis K."/>
            <person name="Mikhailova N."/>
            <person name="Pati A."/>
            <person name="Chen A."/>
            <person name="Palaniappan K."/>
            <person name="Land M."/>
            <person name="Hauser L."/>
            <person name="Chang Y.J."/>
            <person name="Jeffries C.D."/>
            <person name="Chain P."/>
            <person name="Saunders E."/>
            <person name="Brettin T."/>
            <person name="Detter J.C."/>
            <person name="Goker M."/>
            <person name="Bristow J."/>
            <person name="Eisen J.A."/>
            <person name="Markowitz V."/>
            <person name="Hugenholtz P."/>
            <person name="Kyrpides N.C."/>
            <person name="Klenk H.P."/>
            <person name="Han C."/>
        </authorList>
    </citation>
    <scope>NUCLEOTIDE SEQUENCE [LARGE SCALE GENOMIC DNA]</scope>
    <source>
        <strain evidence="6">ATCC 49208 / DSM 771 / VKM B-1644</strain>
    </source>
</reference>
<gene>
    <name evidence="5" type="ordered locus">Dtox_2629</name>
</gene>
<evidence type="ECO:0000256" key="2">
    <source>
        <dbReference type="ARBA" id="ARBA00022722"/>
    </source>
</evidence>
<sequence length="85" mass="9697">MAKARGFRGQTPRAVQSPLSSREAFKLLNKNGIIDDSLVLRLEAMVGFRNIAVHDYQSINLIIVKKIIEEHLIDFILFAEKILVY</sequence>
<protein>
    <recommendedName>
        <fullName evidence="7">DUF86 domain-containing protein</fullName>
    </recommendedName>
</protein>
<dbReference type="HOGENOM" id="CLU_142825_1_1_9"/>
<name>C8W123_DESAS</name>
<dbReference type="GO" id="GO:0110001">
    <property type="term" value="C:toxin-antitoxin complex"/>
    <property type="evidence" value="ECO:0007669"/>
    <property type="project" value="InterPro"/>
</dbReference>
<dbReference type="PANTHER" id="PTHR33397">
    <property type="entry name" value="UPF0331 PROTEIN YUTE"/>
    <property type="match status" value="1"/>
</dbReference>
<proteinExistence type="inferred from homology"/>
<evidence type="ECO:0000256" key="3">
    <source>
        <dbReference type="ARBA" id="ARBA00022801"/>
    </source>
</evidence>
<dbReference type="InterPro" id="IPR008201">
    <property type="entry name" value="HepT-like"/>
</dbReference>
<keyword evidence="3" id="KW-0378">Hydrolase</keyword>
<dbReference type="EMBL" id="CP001720">
    <property type="protein sequence ID" value="ACV63419.1"/>
    <property type="molecule type" value="Genomic_DNA"/>
</dbReference>
<dbReference type="GO" id="GO:0004540">
    <property type="term" value="F:RNA nuclease activity"/>
    <property type="evidence" value="ECO:0007669"/>
    <property type="project" value="InterPro"/>
</dbReference>
<evidence type="ECO:0000313" key="6">
    <source>
        <dbReference type="Proteomes" id="UP000002217"/>
    </source>
</evidence>
<dbReference type="GO" id="GO:0016787">
    <property type="term" value="F:hydrolase activity"/>
    <property type="evidence" value="ECO:0007669"/>
    <property type="project" value="UniProtKB-KW"/>
</dbReference>
<organism evidence="5 6">
    <name type="scientific">Desulfofarcimen acetoxidans (strain ATCC 49208 / DSM 771 / KCTC 5769 / VKM B-1644 / 5575)</name>
    <name type="common">Desulfotomaculum acetoxidans</name>
    <dbReference type="NCBI Taxonomy" id="485916"/>
    <lineage>
        <taxon>Bacteria</taxon>
        <taxon>Bacillati</taxon>
        <taxon>Bacillota</taxon>
        <taxon>Clostridia</taxon>
        <taxon>Eubacteriales</taxon>
        <taxon>Peptococcaceae</taxon>
        <taxon>Desulfofarcimen</taxon>
    </lineage>
</organism>
<evidence type="ECO:0000313" key="5">
    <source>
        <dbReference type="EMBL" id="ACV63419.1"/>
    </source>
</evidence>
<dbReference type="Proteomes" id="UP000002217">
    <property type="component" value="Chromosome"/>
</dbReference>
<dbReference type="KEGG" id="dae:Dtox_2629"/>
<dbReference type="InterPro" id="IPR037038">
    <property type="entry name" value="HepT-like_sf"/>
</dbReference>
<dbReference type="STRING" id="485916.Dtox_2629"/>
<accession>C8W123</accession>
<evidence type="ECO:0000256" key="4">
    <source>
        <dbReference type="ARBA" id="ARBA00024207"/>
    </source>
</evidence>
<comment type="similarity">
    <text evidence="4">Belongs to the HepT RNase toxin family.</text>
</comment>
<dbReference type="Pfam" id="PF01934">
    <property type="entry name" value="HepT-like"/>
    <property type="match status" value="1"/>
</dbReference>
<dbReference type="eggNOG" id="COG2445">
    <property type="taxonomic scope" value="Bacteria"/>
</dbReference>
<dbReference type="PANTHER" id="PTHR33397:SF5">
    <property type="entry name" value="RNASE YUTE-RELATED"/>
    <property type="match status" value="1"/>
</dbReference>
<keyword evidence="1" id="KW-1277">Toxin-antitoxin system</keyword>
<dbReference type="Gene3D" id="1.20.120.580">
    <property type="entry name" value="bsu32300-like"/>
    <property type="match status" value="1"/>
</dbReference>
<keyword evidence="2" id="KW-0540">Nuclease</keyword>